<dbReference type="EMBL" id="CAMXCT010000359">
    <property type="protein sequence ID" value="CAI3977689.1"/>
    <property type="molecule type" value="Genomic_DNA"/>
</dbReference>
<evidence type="ECO:0000313" key="2">
    <source>
        <dbReference type="EMBL" id="CAI3977689.1"/>
    </source>
</evidence>
<protein>
    <submittedName>
        <fullName evidence="4">Ubiquitin-like domain-containing protein</fullName>
    </submittedName>
</protein>
<proteinExistence type="predicted"/>
<reference evidence="2" key="1">
    <citation type="submission" date="2022-10" db="EMBL/GenBank/DDBJ databases">
        <authorList>
            <person name="Chen Y."/>
            <person name="Dougan E. K."/>
            <person name="Chan C."/>
            <person name="Rhodes N."/>
            <person name="Thang M."/>
        </authorList>
    </citation>
    <scope>NUCLEOTIDE SEQUENCE</scope>
</reference>
<dbReference type="EMBL" id="CAMXCT020000359">
    <property type="protein sequence ID" value="CAL1131064.1"/>
    <property type="molecule type" value="Genomic_DNA"/>
</dbReference>
<gene>
    <name evidence="2" type="ORF">C1SCF055_LOCUS5811</name>
</gene>
<evidence type="ECO:0000313" key="3">
    <source>
        <dbReference type="EMBL" id="CAL1131064.1"/>
    </source>
</evidence>
<sequence length="976" mass="107403">MHRHRTMSNIDKELDTKPEENHRFLAQRDNLLEKKKANPKCRITVGNNDVVEKITVQEETVTGMEAPKVKWMELSKYEKRFGKADPSKLRSHMINGKLLSGVDYIEAEDDGVYTYIDKNLAKVSRSTLMNDPDLTLSADQNDAIHGVALKSLQQSRFSCDASTAVAVQSRPEGKKRSAAAGQTTMQPAKKAKASPKPKVRASGKVPVTCDSAPGDCFGLERLDLTSDQGKEDATLIEGYINQFKKLKHLDAPGCDDQAFGPWSKSRLAKLSDLRAGLRGKVKSLKRRTSDSTDLKASLDEIAEKIADLHGFIKKLAGSGTEGRELYDELSTRIQDDVDYEPSAGVWKRCIRGIAFEDLKTANFETFFNETSTACEKLGGQEGGNFFELLQSQLLQRLLKATTTTSGKSTALNTSYLQKFIDAMVAFGHRSGQADAEAYELAAAIKIMLDASSAPSKINDAKDLVVGSNHWMSKAFALDNGKKVLKAASENADRRSEADELLVWIDEAGSALRSSIENVETGHPCPENFGKQIVKAHEVVSSKGAKQLKGVDKEKVSRLSDQVCYAVRLVIETSLKNEVFPYLTNIQTALKDDKMSASKLPSMFSESSPVFGIRKTVYVAAVEAFVNACGGLSNTLKKLDQLSELDAVASQSILQQWQKDSYGLIALFDPAKAAKSFNIGAEAAFYQKFHDQLENAINQTSSIVESCLSGNVHSEAHKQIIEVIRFMLEVLKYEETVKDGKKDDTSMNVDKFTEHLETCCRLTSVMGDEGKKIRHGMKVLECAAKCSYNFAAASAESERTSVDKLVDEAEMEAIKICYTGFSPTKRETAIKDLAFLFQTVKETLPSELSSVEANIVTLLDGMVKKSKDCVVRVAASLDTAFKAAQKRGDFEIELPDAINGVSDMVQLTSPEFRKIVAATFPTAKSSLMVEIAVGLETIESSVETIQKEIGMPVEEIAPWIADCKTMRCRFLSWLFLT</sequence>
<dbReference type="EMBL" id="CAMXCT030000359">
    <property type="protein sequence ID" value="CAL4765001.1"/>
    <property type="molecule type" value="Genomic_DNA"/>
</dbReference>
<dbReference type="Proteomes" id="UP001152797">
    <property type="component" value="Unassembled WGS sequence"/>
</dbReference>
<evidence type="ECO:0000256" key="1">
    <source>
        <dbReference type="SAM" id="MobiDB-lite"/>
    </source>
</evidence>
<comment type="caution">
    <text evidence="2">The sequence shown here is derived from an EMBL/GenBank/DDBJ whole genome shotgun (WGS) entry which is preliminary data.</text>
</comment>
<organism evidence="2">
    <name type="scientific">Cladocopium goreaui</name>
    <dbReference type="NCBI Taxonomy" id="2562237"/>
    <lineage>
        <taxon>Eukaryota</taxon>
        <taxon>Sar</taxon>
        <taxon>Alveolata</taxon>
        <taxon>Dinophyceae</taxon>
        <taxon>Suessiales</taxon>
        <taxon>Symbiodiniaceae</taxon>
        <taxon>Cladocopium</taxon>
    </lineage>
</organism>
<feature type="region of interest" description="Disordered" evidence="1">
    <location>
        <begin position="168"/>
        <end position="205"/>
    </location>
</feature>
<keyword evidence="5" id="KW-1185">Reference proteome</keyword>
<name>A0A9P1FHX1_9DINO</name>
<evidence type="ECO:0000313" key="5">
    <source>
        <dbReference type="Proteomes" id="UP001152797"/>
    </source>
</evidence>
<dbReference type="AlphaFoldDB" id="A0A9P1FHX1"/>
<evidence type="ECO:0000313" key="4">
    <source>
        <dbReference type="EMBL" id="CAL4765001.1"/>
    </source>
</evidence>
<feature type="compositionally biased region" description="Basic residues" evidence="1">
    <location>
        <begin position="189"/>
        <end position="201"/>
    </location>
</feature>
<accession>A0A9P1FHX1</accession>
<reference evidence="3" key="2">
    <citation type="submission" date="2024-04" db="EMBL/GenBank/DDBJ databases">
        <authorList>
            <person name="Chen Y."/>
            <person name="Shah S."/>
            <person name="Dougan E. K."/>
            <person name="Thang M."/>
            <person name="Chan C."/>
        </authorList>
    </citation>
    <scope>NUCLEOTIDE SEQUENCE [LARGE SCALE GENOMIC DNA]</scope>
</reference>